<gene>
    <name evidence="3" type="ORF">DWV06_09435</name>
</gene>
<dbReference type="InterPro" id="IPR010982">
    <property type="entry name" value="Lambda_DNA-bd_dom_sf"/>
</dbReference>
<evidence type="ECO:0000259" key="2">
    <source>
        <dbReference type="PROSITE" id="PS50943"/>
    </source>
</evidence>
<dbReference type="SUPFAM" id="SSF47413">
    <property type="entry name" value="lambda repressor-like DNA-binding domains"/>
    <property type="match status" value="1"/>
</dbReference>
<dbReference type="AlphaFoldDB" id="A0A371AV49"/>
<keyword evidence="1" id="KW-0238">DNA-binding</keyword>
<dbReference type="Proteomes" id="UP000255036">
    <property type="component" value="Unassembled WGS sequence"/>
</dbReference>
<comment type="caution">
    <text evidence="3">The sequence shown here is derived from an EMBL/GenBank/DDBJ whole genome shotgun (WGS) entry which is preliminary data.</text>
</comment>
<dbReference type="Pfam" id="PF01381">
    <property type="entry name" value="HTH_3"/>
    <property type="match status" value="1"/>
</dbReference>
<dbReference type="SMART" id="SM00530">
    <property type="entry name" value="HTH_XRE"/>
    <property type="match status" value="1"/>
</dbReference>
<dbReference type="GO" id="GO:0003677">
    <property type="term" value="F:DNA binding"/>
    <property type="evidence" value="ECO:0007669"/>
    <property type="project" value="UniProtKB-KW"/>
</dbReference>
<feature type="domain" description="HTH cro/C1-type" evidence="2">
    <location>
        <begin position="7"/>
        <end position="61"/>
    </location>
</feature>
<keyword evidence="4" id="KW-1185">Reference proteome</keyword>
<dbReference type="PANTHER" id="PTHR46558">
    <property type="entry name" value="TRACRIPTIONAL REGULATORY PROTEIN-RELATED-RELATED"/>
    <property type="match status" value="1"/>
</dbReference>
<dbReference type="Gene3D" id="1.10.260.40">
    <property type="entry name" value="lambda repressor-like DNA-binding domains"/>
    <property type="match status" value="1"/>
</dbReference>
<accession>A0A371AV49</accession>
<dbReference type="PANTHER" id="PTHR46558:SF11">
    <property type="entry name" value="HTH-TYPE TRANSCRIPTIONAL REGULATOR XRE"/>
    <property type="match status" value="1"/>
</dbReference>
<reference evidence="3 4" key="1">
    <citation type="submission" date="2018-07" db="EMBL/GenBank/DDBJ databases">
        <title>Anaerosacharophilus polymeroproducens gen. nov. sp. nov., an anaerobic bacterium isolated from salt field.</title>
        <authorList>
            <person name="Kim W."/>
            <person name="Yang S.-H."/>
            <person name="Oh J."/>
            <person name="Lee J.-H."/>
            <person name="Kwon K.K."/>
        </authorList>
    </citation>
    <scope>NUCLEOTIDE SEQUENCE [LARGE SCALE GENOMIC DNA]</scope>
    <source>
        <strain evidence="3 4">MCWD5</strain>
    </source>
</reference>
<proteinExistence type="predicted"/>
<organism evidence="3 4">
    <name type="scientific">Anaerosacchariphilus polymeriproducens</name>
    <dbReference type="NCBI Taxonomy" id="1812858"/>
    <lineage>
        <taxon>Bacteria</taxon>
        <taxon>Bacillati</taxon>
        <taxon>Bacillota</taxon>
        <taxon>Clostridia</taxon>
        <taxon>Lachnospirales</taxon>
        <taxon>Lachnospiraceae</taxon>
        <taxon>Anaerosacchariphilus</taxon>
    </lineage>
</organism>
<evidence type="ECO:0000313" key="3">
    <source>
        <dbReference type="EMBL" id="RDU23419.1"/>
    </source>
</evidence>
<evidence type="ECO:0000313" key="4">
    <source>
        <dbReference type="Proteomes" id="UP000255036"/>
    </source>
</evidence>
<protein>
    <submittedName>
        <fullName evidence="3">XRE family transcriptional regulator</fullName>
    </submittedName>
</protein>
<sequence length="205" mass="24325">MNLGKNLQKLRKDLKMSQKEFAEFLDIPQPTMSAYENERISPAIDVLIHIAKKCNTSLDWICGLNNYNKSLSSMSDYAIFLYDICEANEIGCEFEIHDRLENGTDEEKPNETDDRYRWYIKLTFYGNDKSYPNNVEVCQITKRIFEDFIDLESYSISKEKYDMSKKQLIERYTSPITKKDYPELSLEERRKKQLEYLISLENDKN</sequence>
<dbReference type="OrthoDB" id="1973831at2"/>
<dbReference type="EMBL" id="QRCT01000026">
    <property type="protein sequence ID" value="RDU23419.1"/>
    <property type="molecule type" value="Genomic_DNA"/>
</dbReference>
<evidence type="ECO:0000256" key="1">
    <source>
        <dbReference type="ARBA" id="ARBA00023125"/>
    </source>
</evidence>
<name>A0A371AV49_9FIRM</name>
<dbReference type="CDD" id="cd00093">
    <property type="entry name" value="HTH_XRE"/>
    <property type="match status" value="1"/>
</dbReference>
<dbReference type="InterPro" id="IPR001387">
    <property type="entry name" value="Cro/C1-type_HTH"/>
</dbReference>
<dbReference type="PROSITE" id="PS50943">
    <property type="entry name" value="HTH_CROC1"/>
    <property type="match status" value="1"/>
</dbReference>
<dbReference type="RefSeq" id="WP_115481936.1">
    <property type="nucleotide sequence ID" value="NZ_QRCT01000026.1"/>
</dbReference>